<dbReference type="EMBL" id="LSFL01000009">
    <property type="protein sequence ID" value="OBY66983.1"/>
    <property type="molecule type" value="Genomic_DNA"/>
</dbReference>
<dbReference type="Pfam" id="PF20365">
    <property type="entry name" value="DUF6660"/>
    <property type="match status" value="1"/>
</dbReference>
<evidence type="ECO:0000313" key="2">
    <source>
        <dbReference type="EMBL" id="OBY66983.1"/>
    </source>
</evidence>
<dbReference type="InterPro" id="IPR046601">
    <property type="entry name" value="DUF6660"/>
</dbReference>
<keyword evidence="3" id="KW-1185">Reference proteome</keyword>
<protein>
    <recommendedName>
        <fullName evidence="4">Secreted protein</fullName>
    </recommendedName>
</protein>
<evidence type="ECO:0008006" key="4">
    <source>
        <dbReference type="Google" id="ProtNLM"/>
    </source>
</evidence>
<feature type="signal peptide" evidence="1">
    <location>
        <begin position="1"/>
        <end position="26"/>
    </location>
</feature>
<dbReference type="KEGG" id="prn:BW723_15805"/>
<gene>
    <name evidence="2" type="ORF">LPB301_03980</name>
</gene>
<dbReference type="AlphaFoldDB" id="A0A1B8U562"/>
<proteinExistence type="predicted"/>
<organism evidence="2 3">
    <name type="scientific">Polaribacter reichenbachii</name>
    <dbReference type="NCBI Taxonomy" id="996801"/>
    <lineage>
        <taxon>Bacteria</taxon>
        <taxon>Pseudomonadati</taxon>
        <taxon>Bacteroidota</taxon>
        <taxon>Flavobacteriia</taxon>
        <taxon>Flavobacteriales</taxon>
        <taxon>Flavobacteriaceae</taxon>
    </lineage>
</organism>
<name>A0A1B8U562_9FLAO</name>
<accession>A0A1B8U562</accession>
<evidence type="ECO:0000256" key="1">
    <source>
        <dbReference type="SAM" id="SignalP"/>
    </source>
</evidence>
<comment type="caution">
    <text evidence="2">The sequence shown here is derived from an EMBL/GenBank/DDBJ whole genome shotgun (WGS) entry which is preliminary data.</text>
</comment>
<evidence type="ECO:0000313" key="3">
    <source>
        <dbReference type="Proteomes" id="UP000092612"/>
    </source>
</evidence>
<sequence>MKFITIILSLLILVLSIKPCSDGNNAEDLHQDEITAEHNHQNDSDDTCPITCICNCCGIAITYQPIQTFELGINNQISTEILSVYQSIYRFNFHSNIWQPPQLIS</sequence>
<keyword evidence="1" id="KW-0732">Signal</keyword>
<dbReference type="Proteomes" id="UP000092612">
    <property type="component" value="Unassembled WGS sequence"/>
</dbReference>
<dbReference type="OrthoDB" id="997115at2"/>
<dbReference type="RefSeq" id="WP_068357865.1">
    <property type="nucleotide sequence ID" value="NZ_CP019337.1"/>
</dbReference>
<reference evidence="3" key="1">
    <citation type="submission" date="2016-02" db="EMBL/GenBank/DDBJ databases">
        <title>Paenibacillus sp. LPB0068, isolated from Crassostrea gigas.</title>
        <authorList>
            <person name="Shin S.-K."/>
            <person name="Yi H."/>
        </authorList>
    </citation>
    <scope>NUCLEOTIDE SEQUENCE [LARGE SCALE GENOMIC DNA]</scope>
    <source>
        <strain evidence="3">KCTC 23969</strain>
    </source>
</reference>
<dbReference type="STRING" id="996801.BW723_15805"/>
<feature type="chain" id="PRO_5008615992" description="Secreted protein" evidence="1">
    <location>
        <begin position="27"/>
        <end position="105"/>
    </location>
</feature>